<dbReference type="EMBL" id="CP069114">
    <property type="protein sequence ID" value="QSS64605.1"/>
    <property type="molecule type" value="Genomic_DNA"/>
</dbReference>
<accession>A0A8A1MFB6</accession>
<dbReference type="AlphaFoldDB" id="A0A8A1MFB6"/>
<proteinExistence type="predicted"/>
<reference evidence="1" key="1">
    <citation type="submission" date="2021-01" db="EMBL/GenBank/DDBJ databases">
        <title>Chromosome-level genome assembly of a human fungal pathogen reveals clustering of transcriptionally co-regulated genes.</title>
        <authorList>
            <person name="Voorhies M."/>
            <person name="Cohen S."/>
            <person name="Shea T.P."/>
            <person name="Petrus S."/>
            <person name="Munoz J.F."/>
            <person name="Poplawski S."/>
            <person name="Goldman W.E."/>
            <person name="Michael T."/>
            <person name="Cuomo C.A."/>
            <person name="Sil A."/>
            <person name="Beyhan S."/>
        </authorList>
    </citation>
    <scope>NUCLEOTIDE SEQUENCE</scope>
    <source>
        <strain evidence="1">WU24</strain>
    </source>
</reference>
<name>A0A8A1MFB6_AJECA</name>
<gene>
    <name evidence="1" type="ORF">I7I51_01673</name>
</gene>
<evidence type="ECO:0000313" key="1">
    <source>
        <dbReference type="EMBL" id="QSS64605.1"/>
    </source>
</evidence>
<protein>
    <submittedName>
        <fullName evidence="1">Uncharacterized protein</fullName>
    </submittedName>
</protein>
<dbReference type="OrthoDB" id="10366307at2759"/>
<evidence type="ECO:0000313" key="2">
    <source>
        <dbReference type="Proteomes" id="UP000663671"/>
    </source>
</evidence>
<dbReference type="Proteomes" id="UP000663671">
    <property type="component" value="Chromosome 1"/>
</dbReference>
<dbReference type="VEuPathDB" id="FungiDB:I7I51_01673"/>
<organism evidence="1 2">
    <name type="scientific">Ajellomyces capsulatus</name>
    <name type="common">Darling's disease fungus</name>
    <name type="synonym">Histoplasma capsulatum</name>
    <dbReference type="NCBI Taxonomy" id="5037"/>
    <lineage>
        <taxon>Eukaryota</taxon>
        <taxon>Fungi</taxon>
        <taxon>Dikarya</taxon>
        <taxon>Ascomycota</taxon>
        <taxon>Pezizomycotina</taxon>
        <taxon>Eurotiomycetes</taxon>
        <taxon>Eurotiomycetidae</taxon>
        <taxon>Onygenales</taxon>
        <taxon>Ajellomycetaceae</taxon>
        <taxon>Histoplasma</taxon>
    </lineage>
</organism>
<sequence>MAKTLRWVYQPDLIDWLYTESTEQQGLFGQVSAYKSVQGRPGPSRAVQPGTVRTYTALDGVTEQEQIPHARQTFHHNFRSSAQVSNAFLKPPARNPKKTLELTRHPTPVEFRFPRVSSLPTEASFLARDPPTSRGKKASCPYILNGQLVCASCFANVLRHILKPEHTSLRTSFHSSSEASQDKPLQLCLYAEYSTTRP</sequence>